<dbReference type="GO" id="GO:0016139">
    <property type="term" value="P:glycoside catabolic process"/>
    <property type="evidence" value="ECO:0007669"/>
    <property type="project" value="TreeGrafter"/>
</dbReference>
<sequence length="842" mass="92308">MRCSRLVLGQLGLITLVLGQGGLVVNPKSADDNEAGAHARSITIDLSDLVNNRAFAASPGDADFDGVHSGYPAEYIPQANFTYAGTNYDFPQYRETGNDNVLAQGQVITPPAGKYFSIHMLAAAETAIATGNITTTYADNSTTVAPILVDPFWAWPYPYGGDIIFPYYLTNESIDYNRSMIFQTISWVDSTKEIASIKFPNVTAGSSSSPGGAAEETRLHIFAMSLVPAEGTGINVDIQHARSTSMWMEGTNKTQIFSVKVNNIGDEWIMAENGVQVIIEGSRIETAVPGVINRLRPGDQATVNIGVVNQDGTAPGTPGQATVRVTGTGVSASSTFNATFGIGPYEATYESIYSHESPSWFNNGKYGIFLHWGVYSVPGWGNVGDKEQYAEWYWWYMNQGKNQTKGEFWEYNLATYGPDHNYDDFIPQFTADAYDPKEWVDLFADAGAQYFVQVSKHHEGYAIFDIPSSITNRTSVALPPHKNLLQMLFDAAEQYQPHLHKATYFSTPEWFHPDYKEYGFGSWPGGNATNPYTNETLPYTGYVPISDFITDLMVPEMQILADMGTEIMWCDIGGPNMTAEWAAKYFNDNAAKGREVSINARCGLPGDFDTPEYAKYDAVQMRKWESNLGMDPYSYGYNRATPIEAYMKPDVIVTSLIDIVSKNGNFLLDIGPMANGTILQVEQDNLRAAGRWIKSHGEAIFNTTYWFITPQEGETIRFTQTPEAFYILTLYPPNATLVLDSPVPYVEGDEIRVVGGNMSGSVVPSRLLANGSLELSISEEVRNADMYSWVFKIALDGENGTANGTSGGGSLPAQQTGGVGHVSPRWANIPGVVLLAATFGVL</sequence>
<gene>
    <name evidence="9" type="ORF">CB0940_08404</name>
    <name evidence="10" type="ORF">RHO25_009628</name>
</gene>
<comment type="similarity">
    <text evidence="2">Belongs to the glycosyl hydrolase 29 family.</text>
</comment>
<dbReference type="PANTHER" id="PTHR10030:SF37">
    <property type="entry name" value="ALPHA-L-FUCOSIDASE-RELATED"/>
    <property type="match status" value="1"/>
</dbReference>
<dbReference type="Proteomes" id="UP001302367">
    <property type="component" value="Chromosome 6"/>
</dbReference>
<dbReference type="GO" id="GO:0006004">
    <property type="term" value="P:fucose metabolic process"/>
    <property type="evidence" value="ECO:0007669"/>
    <property type="project" value="InterPro"/>
</dbReference>
<feature type="chain" id="PRO_5013559201" description="alpha-L-fucosidase" evidence="7">
    <location>
        <begin position="20"/>
        <end position="842"/>
    </location>
</feature>
<dbReference type="EMBL" id="CP134189">
    <property type="protein sequence ID" value="WPB04980.1"/>
    <property type="molecule type" value="Genomic_DNA"/>
</dbReference>
<evidence type="ECO:0000256" key="4">
    <source>
        <dbReference type="ARBA" id="ARBA00022729"/>
    </source>
</evidence>
<dbReference type="InterPro" id="IPR017853">
    <property type="entry name" value="GH"/>
</dbReference>
<feature type="domain" description="Glycoside hydrolase family 29 N-terminal" evidence="8">
    <location>
        <begin position="344"/>
        <end position="698"/>
    </location>
</feature>
<evidence type="ECO:0000256" key="7">
    <source>
        <dbReference type="SAM" id="SignalP"/>
    </source>
</evidence>
<dbReference type="PANTHER" id="PTHR10030">
    <property type="entry name" value="ALPHA-L-FUCOSIDASE"/>
    <property type="match status" value="1"/>
</dbReference>
<evidence type="ECO:0000256" key="1">
    <source>
        <dbReference type="ARBA" id="ARBA00004071"/>
    </source>
</evidence>
<protein>
    <recommendedName>
        <fullName evidence="3">alpha-L-fucosidase</fullName>
        <ecNumber evidence="3">3.2.1.51</ecNumber>
    </recommendedName>
</protein>
<dbReference type="Gene3D" id="3.20.20.80">
    <property type="entry name" value="Glycosidases"/>
    <property type="match status" value="1"/>
</dbReference>
<dbReference type="InterPro" id="IPR016286">
    <property type="entry name" value="FUC_metazoa-typ"/>
</dbReference>
<dbReference type="EMBL" id="LKMD01000104">
    <property type="protein sequence ID" value="PIA94866.1"/>
    <property type="molecule type" value="Genomic_DNA"/>
</dbReference>
<reference evidence="10 12" key="2">
    <citation type="submission" date="2023-09" db="EMBL/GenBank/DDBJ databases">
        <title>Complete-Gapless Cercospora beticola genome.</title>
        <authorList>
            <person name="Wyatt N.A."/>
            <person name="Spanner R.E."/>
            <person name="Bolton M.D."/>
        </authorList>
    </citation>
    <scope>NUCLEOTIDE SEQUENCE [LARGE SCALE GENOMIC DNA]</scope>
    <source>
        <strain evidence="10">Cb09-40</strain>
    </source>
</reference>
<dbReference type="InterPro" id="IPR057739">
    <property type="entry name" value="Glyco_hydro_29_N"/>
</dbReference>
<dbReference type="GO" id="GO:0004560">
    <property type="term" value="F:alpha-L-fucosidase activity"/>
    <property type="evidence" value="ECO:0007669"/>
    <property type="project" value="UniProtKB-EC"/>
</dbReference>
<comment type="function">
    <text evidence="1">Alpha-L-fucosidase is responsible for hydrolyzing the alpha-1,6-linked fucose joined to the reducing-end N-acetylglucosamine of the carbohydrate moieties of glycoproteins.</text>
</comment>
<evidence type="ECO:0000256" key="6">
    <source>
        <dbReference type="ARBA" id="ARBA00023295"/>
    </source>
</evidence>
<evidence type="ECO:0000256" key="5">
    <source>
        <dbReference type="ARBA" id="ARBA00022801"/>
    </source>
</evidence>
<dbReference type="InterPro" id="IPR000933">
    <property type="entry name" value="Glyco_hydro_29"/>
</dbReference>
<dbReference type="SUPFAM" id="SSF51445">
    <property type="entry name" value="(Trans)glycosidases"/>
    <property type="match status" value="1"/>
</dbReference>
<evidence type="ECO:0000313" key="10">
    <source>
        <dbReference type="EMBL" id="WPB04980.1"/>
    </source>
</evidence>
<evidence type="ECO:0000256" key="2">
    <source>
        <dbReference type="ARBA" id="ARBA00007951"/>
    </source>
</evidence>
<evidence type="ECO:0000313" key="11">
    <source>
        <dbReference type="Proteomes" id="UP000230605"/>
    </source>
</evidence>
<evidence type="ECO:0000313" key="12">
    <source>
        <dbReference type="Proteomes" id="UP001302367"/>
    </source>
</evidence>
<name>A0A2G5HQP6_CERBT</name>
<keyword evidence="6" id="KW-0326">Glycosidase</keyword>
<proteinExistence type="inferred from homology"/>
<dbReference type="Proteomes" id="UP000230605">
    <property type="component" value="Chromosome 6"/>
</dbReference>
<evidence type="ECO:0000256" key="3">
    <source>
        <dbReference type="ARBA" id="ARBA00012662"/>
    </source>
</evidence>
<organism evidence="9 11">
    <name type="scientific">Cercospora beticola</name>
    <name type="common">Sugarbeet leaf spot fungus</name>
    <dbReference type="NCBI Taxonomy" id="122368"/>
    <lineage>
        <taxon>Eukaryota</taxon>
        <taxon>Fungi</taxon>
        <taxon>Dikarya</taxon>
        <taxon>Ascomycota</taxon>
        <taxon>Pezizomycotina</taxon>
        <taxon>Dothideomycetes</taxon>
        <taxon>Dothideomycetidae</taxon>
        <taxon>Mycosphaerellales</taxon>
        <taxon>Mycosphaerellaceae</taxon>
        <taxon>Cercospora</taxon>
    </lineage>
</organism>
<reference evidence="9 11" key="1">
    <citation type="submission" date="2015-10" db="EMBL/GenBank/DDBJ databases">
        <title>The cercosporin biosynthetic gene cluster was horizontally transferred to several fungal lineages and shown to be expanded in Cercospora beticola based on microsynteny with recipient genomes.</title>
        <authorList>
            <person name="De Jonge R."/>
            <person name="Ebert M.K."/>
            <person name="Suttle J.C."/>
            <person name="Jurick Ii W.M."/>
            <person name="Secor G.A."/>
            <person name="Thomma B.P."/>
            <person name="Van De Peer Y."/>
            <person name="Bolton M.D."/>
        </authorList>
    </citation>
    <scope>NUCLEOTIDE SEQUENCE [LARGE SCALE GENOMIC DNA]</scope>
    <source>
        <strain evidence="9 11">09-40</strain>
    </source>
</reference>
<evidence type="ECO:0000313" key="9">
    <source>
        <dbReference type="EMBL" id="PIA94866.1"/>
    </source>
</evidence>
<dbReference type="EC" id="3.2.1.51" evidence="3"/>
<keyword evidence="4 7" id="KW-0732">Signal</keyword>
<dbReference type="Pfam" id="PF01120">
    <property type="entry name" value="Alpha_L_fucos"/>
    <property type="match status" value="1"/>
</dbReference>
<dbReference type="AlphaFoldDB" id="A0A2G5HQP6"/>
<dbReference type="OrthoDB" id="6039950at2759"/>
<dbReference type="PRINTS" id="PR00741">
    <property type="entry name" value="GLHYDRLASE29"/>
</dbReference>
<dbReference type="SMART" id="SM00812">
    <property type="entry name" value="Alpha_L_fucos"/>
    <property type="match status" value="1"/>
</dbReference>
<evidence type="ECO:0000259" key="8">
    <source>
        <dbReference type="Pfam" id="PF01120"/>
    </source>
</evidence>
<accession>A0A2G5HQP6</accession>
<keyword evidence="5" id="KW-0378">Hydrolase</keyword>
<keyword evidence="12" id="KW-1185">Reference proteome</keyword>
<feature type="signal peptide" evidence="7">
    <location>
        <begin position="1"/>
        <end position="19"/>
    </location>
</feature>